<evidence type="ECO:0000313" key="8">
    <source>
        <dbReference type="Proteomes" id="UP001648503"/>
    </source>
</evidence>
<keyword evidence="5" id="KW-0496">Mitochondrion</keyword>
<evidence type="ECO:0000256" key="6">
    <source>
        <dbReference type="ARBA" id="ARBA00023136"/>
    </source>
</evidence>
<comment type="subcellular location">
    <subcellularLocation>
        <location evidence="1">Mitochondrion inner membrane</location>
        <topology evidence="1">Peripheral membrane protein</topology>
        <orientation evidence="1">Matrix side</orientation>
    </subcellularLocation>
</comment>
<evidence type="ECO:0000256" key="2">
    <source>
        <dbReference type="ARBA" id="ARBA00005453"/>
    </source>
</evidence>
<evidence type="ECO:0000256" key="4">
    <source>
        <dbReference type="ARBA" id="ARBA00022946"/>
    </source>
</evidence>
<evidence type="ECO:0000256" key="5">
    <source>
        <dbReference type="ARBA" id="ARBA00023128"/>
    </source>
</evidence>
<dbReference type="InterPro" id="IPR018796">
    <property type="entry name" value="COA8"/>
</dbReference>
<dbReference type="PANTHER" id="PTHR31107">
    <property type="entry name" value="APOPTOGENIC PROTEIN 1, MITOCHONDRIAL"/>
    <property type="match status" value="1"/>
</dbReference>
<gene>
    <name evidence="7" type="ORF">BASA50_007319</name>
</gene>
<evidence type="ECO:0000256" key="3">
    <source>
        <dbReference type="ARBA" id="ARBA00022792"/>
    </source>
</evidence>
<keyword evidence="8" id="KW-1185">Reference proteome</keyword>
<dbReference type="Proteomes" id="UP001648503">
    <property type="component" value="Unassembled WGS sequence"/>
</dbReference>
<protein>
    <submittedName>
        <fullName evidence="7">Uncharacterized protein</fullName>
    </submittedName>
</protein>
<sequence>MNRHIQPFKCWLLGRSNKARFMSGIAAATTHTSRKGLRLSEMDLAGTPSSASASSTQLLQVSTPHPISNICLLRLSAHGRKTLPNDDIAWLQRRVDVQENHHIFWAANNTEFQSRMDSFTQLVLLRSDREPTTEELSIFYKSYLNDSRDRHAAYNALLWRDNFALLLPGIRADLRAAVRSSLNSIHCGRELFVDYKYFLWLYVKRQMTLAFSSNNGLYQAHGVTVR</sequence>
<evidence type="ECO:0000313" key="7">
    <source>
        <dbReference type="EMBL" id="KAH6593509.1"/>
    </source>
</evidence>
<comment type="similarity">
    <text evidence="2">Belongs to the COA8 family.</text>
</comment>
<evidence type="ECO:0000256" key="1">
    <source>
        <dbReference type="ARBA" id="ARBA00004443"/>
    </source>
</evidence>
<accession>A0ABQ8F7E6</accession>
<dbReference type="Pfam" id="PF10231">
    <property type="entry name" value="COA8"/>
    <property type="match status" value="1"/>
</dbReference>
<comment type="caution">
    <text evidence="7">The sequence shown here is derived from an EMBL/GenBank/DDBJ whole genome shotgun (WGS) entry which is preliminary data.</text>
</comment>
<reference evidence="7 8" key="1">
    <citation type="submission" date="2021-02" db="EMBL/GenBank/DDBJ databases">
        <title>Variation within the Batrachochytrium salamandrivorans European outbreak.</title>
        <authorList>
            <person name="Kelly M."/>
            <person name="Pasmans F."/>
            <person name="Shea T.P."/>
            <person name="Munoz J.F."/>
            <person name="Carranza S."/>
            <person name="Cuomo C.A."/>
            <person name="Martel A."/>
        </authorList>
    </citation>
    <scope>NUCLEOTIDE SEQUENCE [LARGE SCALE GENOMIC DNA]</scope>
    <source>
        <strain evidence="7 8">AMFP18/2</strain>
    </source>
</reference>
<dbReference type="PANTHER" id="PTHR31107:SF2">
    <property type="entry name" value="CYTOCHROME C OXIDASE ASSEMBLY FACTOR 8"/>
    <property type="match status" value="1"/>
</dbReference>
<keyword evidence="4" id="KW-0809">Transit peptide</keyword>
<name>A0ABQ8F7E6_9FUNG</name>
<proteinExistence type="inferred from homology"/>
<organism evidence="7 8">
    <name type="scientific">Batrachochytrium salamandrivorans</name>
    <dbReference type="NCBI Taxonomy" id="1357716"/>
    <lineage>
        <taxon>Eukaryota</taxon>
        <taxon>Fungi</taxon>
        <taxon>Fungi incertae sedis</taxon>
        <taxon>Chytridiomycota</taxon>
        <taxon>Chytridiomycota incertae sedis</taxon>
        <taxon>Chytridiomycetes</taxon>
        <taxon>Rhizophydiales</taxon>
        <taxon>Rhizophydiales incertae sedis</taxon>
        <taxon>Batrachochytrium</taxon>
    </lineage>
</organism>
<dbReference type="EMBL" id="JAFCIX010000354">
    <property type="protein sequence ID" value="KAH6593509.1"/>
    <property type="molecule type" value="Genomic_DNA"/>
</dbReference>
<keyword evidence="6" id="KW-0472">Membrane</keyword>
<keyword evidence="3" id="KW-0999">Mitochondrion inner membrane</keyword>